<evidence type="ECO:0000259" key="2">
    <source>
        <dbReference type="Pfam" id="PF13672"/>
    </source>
</evidence>
<evidence type="ECO:0000313" key="4">
    <source>
        <dbReference type="Proteomes" id="UP001371305"/>
    </source>
</evidence>
<keyword evidence="3" id="KW-0378">Hydrolase</keyword>
<dbReference type="EMBL" id="JBBUKT010000004">
    <property type="protein sequence ID" value="MEK7951280.1"/>
    <property type="molecule type" value="Genomic_DNA"/>
</dbReference>
<protein>
    <submittedName>
        <fullName evidence="3">PP2C family serine/threonine-protein phosphatase</fullName>
        <ecNumber evidence="3">3.1.3.16</ecNumber>
    </submittedName>
</protein>
<comment type="caution">
    <text evidence="3">The sequence shown here is derived from an EMBL/GenBank/DDBJ whole genome shotgun (WGS) entry which is preliminary data.</text>
</comment>
<feature type="domain" description="PPM-type phosphatase" evidence="2">
    <location>
        <begin position="15"/>
        <end position="217"/>
    </location>
</feature>
<organism evidence="3 4">
    <name type="scientific">Luteolibacter soli</name>
    <dbReference type="NCBI Taxonomy" id="3135280"/>
    <lineage>
        <taxon>Bacteria</taxon>
        <taxon>Pseudomonadati</taxon>
        <taxon>Verrucomicrobiota</taxon>
        <taxon>Verrucomicrobiia</taxon>
        <taxon>Verrucomicrobiales</taxon>
        <taxon>Verrucomicrobiaceae</taxon>
        <taxon>Luteolibacter</taxon>
    </lineage>
</organism>
<proteinExistence type="predicted"/>
<dbReference type="Gene3D" id="3.60.40.10">
    <property type="entry name" value="PPM-type phosphatase domain"/>
    <property type="match status" value="1"/>
</dbReference>
<dbReference type="RefSeq" id="WP_341404882.1">
    <property type="nucleotide sequence ID" value="NZ_JBBUKT010000004.1"/>
</dbReference>
<evidence type="ECO:0000313" key="3">
    <source>
        <dbReference type="EMBL" id="MEK7951280.1"/>
    </source>
</evidence>
<feature type="region of interest" description="Disordered" evidence="1">
    <location>
        <begin position="1"/>
        <end position="24"/>
    </location>
</feature>
<gene>
    <name evidence="3" type="ORF">WKV53_12255</name>
</gene>
<dbReference type="EC" id="3.1.3.16" evidence="3"/>
<dbReference type="InterPro" id="IPR001932">
    <property type="entry name" value="PPM-type_phosphatase-like_dom"/>
</dbReference>
<accession>A0ABU9AU46</accession>
<reference evidence="3 4" key="1">
    <citation type="submission" date="2024-04" db="EMBL/GenBank/DDBJ databases">
        <title>Luteolibacter sp. isolated from soil.</title>
        <authorList>
            <person name="An J."/>
        </authorList>
    </citation>
    <scope>NUCLEOTIDE SEQUENCE [LARGE SCALE GENOMIC DNA]</scope>
    <source>
        <strain evidence="3 4">Y139</strain>
    </source>
</reference>
<evidence type="ECO:0000256" key="1">
    <source>
        <dbReference type="SAM" id="MobiDB-lite"/>
    </source>
</evidence>
<dbReference type="GO" id="GO:0004722">
    <property type="term" value="F:protein serine/threonine phosphatase activity"/>
    <property type="evidence" value="ECO:0007669"/>
    <property type="project" value="UniProtKB-EC"/>
</dbReference>
<dbReference type="Proteomes" id="UP001371305">
    <property type="component" value="Unassembled WGS sequence"/>
</dbReference>
<dbReference type="SUPFAM" id="SSF81606">
    <property type="entry name" value="PP2C-like"/>
    <property type="match status" value="1"/>
</dbReference>
<name>A0ABU9AU46_9BACT</name>
<sequence length="274" mass="29483">MSSPGWRFAGASVAGTSHERTGTPCQDSHLAELIGMDDSVLVLIASDGAGSASHSHLGSSIACQLLMDELKFAFEEGLDVSRITKDLALYWLAEIQAALHEAATAACLDVREFACTLLAAIISPTHAAFLQVGDGAIVVRHQSDSWSYVFWPQHGQFINTTHFITEPTAHEVLDFDMIETRIDEAAAFTDGIESLVLQFDTQTVHAPFFDGIFGPVRRLGSSGPSEPLATGLGRYLAMPHVCEKTDDDKTLVLATRIAVPLADSTPASQNPHHE</sequence>
<dbReference type="InterPro" id="IPR036457">
    <property type="entry name" value="PPM-type-like_dom_sf"/>
</dbReference>
<dbReference type="Pfam" id="PF13672">
    <property type="entry name" value="PP2C_2"/>
    <property type="match status" value="1"/>
</dbReference>
<keyword evidence="4" id="KW-1185">Reference proteome</keyword>